<evidence type="ECO:0000313" key="1">
    <source>
        <dbReference type="EMBL" id="MFC7371108.1"/>
    </source>
</evidence>
<keyword evidence="2" id="KW-1185">Reference proteome</keyword>
<organism evidence="1 2">
    <name type="scientific">Fictibacillus iocasae</name>
    <dbReference type="NCBI Taxonomy" id="2715437"/>
    <lineage>
        <taxon>Bacteria</taxon>
        <taxon>Bacillati</taxon>
        <taxon>Bacillota</taxon>
        <taxon>Bacilli</taxon>
        <taxon>Bacillales</taxon>
        <taxon>Fictibacillaceae</taxon>
        <taxon>Fictibacillus</taxon>
    </lineage>
</organism>
<dbReference type="RefSeq" id="WP_379747354.1">
    <property type="nucleotide sequence ID" value="NZ_JBHTCP010000010.1"/>
</dbReference>
<protein>
    <submittedName>
        <fullName evidence="1">Uncharacterized protein</fullName>
    </submittedName>
</protein>
<proteinExistence type="predicted"/>
<name>A0ABW2NPK1_9BACL</name>
<gene>
    <name evidence="1" type="ORF">ACFQPF_05415</name>
</gene>
<dbReference type="Proteomes" id="UP001596549">
    <property type="component" value="Unassembled WGS sequence"/>
</dbReference>
<reference evidence="2" key="1">
    <citation type="journal article" date="2019" name="Int. J. Syst. Evol. Microbiol.">
        <title>The Global Catalogue of Microorganisms (GCM) 10K type strain sequencing project: providing services to taxonomists for standard genome sequencing and annotation.</title>
        <authorList>
            <consortium name="The Broad Institute Genomics Platform"/>
            <consortium name="The Broad Institute Genome Sequencing Center for Infectious Disease"/>
            <person name="Wu L."/>
            <person name="Ma J."/>
        </authorList>
    </citation>
    <scope>NUCLEOTIDE SEQUENCE [LARGE SCALE GENOMIC DNA]</scope>
    <source>
        <strain evidence="2">NBRC 106396</strain>
    </source>
</reference>
<evidence type="ECO:0000313" key="2">
    <source>
        <dbReference type="Proteomes" id="UP001596549"/>
    </source>
</evidence>
<sequence length="138" mass="15298">MFELLDTKKAGAISKLNKVSAIIPAADVLSFVEKLAEAYKEHKMTERELARIEATRDILMTEMAKKYELYHKVFDQIFEERRIAVGKTFAIIDKGLADGNKELVSMGLNSLSTIVSTSPFADFKQLSGLLEGGGVIEI</sequence>
<dbReference type="EMBL" id="JBHTCP010000010">
    <property type="protein sequence ID" value="MFC7371108.1"/>
    <property type="molecule type" value="Genomic_DNA"/>
</dbReference>
<accession>A0ABW2NPK1</accession>
<comment type="caution">
    <text evidence="1">The sequence shown here is derived from an EMBL/GenBank/DDBJ whole genome shotgun (WGS) entry which is preliminary data.</text>
</comment>